<dbReference type="InterPro" id="IPR019861">
    <property type="entry name" value="PorP/SprF_Bacteroidetes"/>
</dbReference>
<evidence type="ECO:0000313" key="1">
    <source>
        <dbReference type="EMBL" id="GAA4401301.1"/>
    </source>
</evidence>
<accession>A0ABP8K692</accession>
<dbReference type="NCBIfam" id="TIGR03519">
    <property type="entry name" value="T9SS_PorP_fam"/>
    <property type="match status" value="1"/>
</dbReference>
<evidence type="ECO:0000313" key="2">
    <source>
        <dbReference type="Proteomes" id="UP001500936"/>
    </source>
</evidence>
<keyword evidence="2" id="KW-1185">Reference proteome</keyword>
<sequence>MLLTGRAAFGQQDPQFSMYMFNPLYLNPAAAGSEGVTRFQLMHRTQWAGYQPTFDDGGAPSTQLFAFNMPLARFNSGVGLYVMNDRLGPMVNQALQVSYAYRMALKNGTLSLGVQGGVYSKAIDYGRLRARENPDPLIPAGRIAQTQPDLGAGVYYNTTDYWFGISMMHINQAAYRLGAERATNPQTRTAYLTGGYRLGIGYDLDVQPSVLVKTDLNTVSVEGSVIATYENRYWAGLSYRQQDALIATIGLSMLRNNALRFGYAFDFTVGGRDVKSPTSHEVLLSYSLPAPDPRRKPIVRTPRFRY</sequence>
<gene>
    <name evidence="1" type="ORF">GCM10023187_15370</name>
</gene>
<dbReference type="Proteomes" id="UP001500936">
    <property type="component" value="Unassembled WGS sequence"/>
</dbReference>
<reference evidence="2" key="1">
    <citation type="journal article" date="2019" name="Int. J. Syst. Evol. Microbiol.">
        <title>The Global Catalogue of Microorganisms (GCM) 10K type strain sequencing project: providing services to taxonomists for standard genome sequencing and annotation.</title>
        <authorList>
            <consortium name="The Broad Institute Genomics Platform"/>
            <consortium name="The Broad Institute Genome Sequencing Center for Infectious Disease"/>
            <person name="Wu L."/>
            <person name="Ma J."/>
        </authorList>
    </citation>
    <scope>NUCLEOTIDE SEQUENCE [LARGE SCALE GENOMIC DNA]</scope>
    <source>
        <strain evidence="2">JCM 17925</strain>
    </source>
</reference>
<proteinExistence type="predicted"/>
<comment type="caution">
    <text evidence="1">The sequence shown here is derived from an EMBL/GenBank/DDBJ whole genome shotgun (WGS) entry which is preliminary data.</text>
</comment>
<organism evidence="1 2">
    <name type="scientific">Nibrella viscosa</name>
    <dbReference type="NCBI Taxonomy" id="1084524"/>
    <lineage>
        <taxon>Bacteria</taxon>
        <taxon>Pseudomonadati</taxon>
        <taxon>Bacteroidota</taxon>
        <taxon>Cytophagia</taxon>
        <taxon>Cytophagales</taxon>
        <taxon>Spirosomataceae</taxon>
        <taxon>Nibrella</taxon>
    </lineage>
</organism>
<dbReference type="Pfam" id="PF11751">
    <property type="entry name" value="PorP_SprF"/>
    <property type="match status" value="1"/>
</dbReference>
<protein>
    <submittedName>
        <fullName evidence="1">Type IX secretion system membrane protein PorP/SprF</fullName>
    </submittedName>
</protein>
<name>A0ABP8K692_9BACT</name>
<dbReference type="EMBL" id="BAABHB010000002">
    <property type="protein sequence ID" value="GAA4401301.1"/>
    <property type="molecule type" value="Genomic_DNA"/>
</dbReference>